<dbReference type="CDD" id="cd05466">
    <property type="entry name" value="PBP2_LTTR_substrate"/>
    <property type="match status" value="1"/>
</dbReference>
<keyword evidence="3" id="KW-0238">DNA-binding</keyword>
<sequence length="316" mass="35951">MIIIDISFISILYRQNRSENMLSKYGILCEVIAEGSFTKVAEHFGYAQSSISASVKSVEEELSTSLIDRRRHNITWTEDGKAYAPYITAIYAAEQALTRKSKEMQGLSGQVIRIGTFTSVSRDFLPPLMQTFRNAYPGVSFELHQGDYDEIHDWLESGQIDLGFMAEVMAGKLPHDYLYEDRMLAVLPPQHPLAAREVLSLRDLEQEPFILLDEGRYSTILTAFHDEGLSPQIAYRVYDDYSILSMVRSQLGVALLFHNVIRGFDKAVAVRPLKEPVLRRTCLAYRDESTLPYAAARFRRFIRTSPSVSQHEIPRG</sequence>
<dbReference type="PANTHER" id="PTHR30346:SF0">
    <property type="entry name" value="HCA OPERON TRANSCRIPTIONAL ACTIVATOR HCAR"/>
    <property type="match status" value="1"/>
</dbReference>
<name>A0A6L5X6G5_9FIRM</name>
<dbReference type="Proteomes" id="UP000481852">
    <property type="component" value="Unassembled WGS sequence"/>
</dbReference>
<dbReference type="Pfam" id="PF00126">
    <property type="entry name" value="HTH_1"/>
    <property type="match status" value="1"/>
</dbReference>
<comment type="similarity">
    <text evidence="1">Belongs to the LysR transcriptional regulatory family.</text>
</comment>
<evidence type="ECO:0000313" key="7">
    <source>
        <dbReference type="Proteomes" id="UP000481852"/>
    </source>
</evidence>
<dbReference type="PANTHER" id="PTHR30346">
    <property type="entry name" value="TRANSCRIPTIONAL DUAL REGULATOR HCAR-RELATED"/>
    <property type="match status" value="1"/>
</dbReference>
<dbReference type="InterPro" id="IPR036388">
    <property type="entry name" value="WH-like_DNA-bd_sf"/>
</dbReference>
<dbReference type="GO" id="GO:0003700">
    <property type="term" value="F:DNA-binding transcription factor activity"/>
    <property type="evidence" value="ECO:0007669"/>
    <property type="project" value="InterPro"/>
</dbReference>
<dbReference type="GO" id="GO:0032993">
    <property type="term" value="C:protein-DNA complex"/>
    <property type="evidence" value="ECO:0007669"/>
    <property type="project" value="TreeGrafter"/>
</dbReference>
<evidence type="ECO:0000256" key="1">
    <source>
        <dbReference type="ARBA" id="ARBA00009437"/>
    </source>
</evidence>
<dbReference type="InterPro" id="IPR000847">
    <property type="entry name" value="LysR_HTH_N"/>
</dbReference>
<dbReference type="SUPFAM" id="SSF46785">
    <property type="entry name" value="Winged helix' DNA-binding domain"/>
    <property type="match status" value="1"/>
</dbReference>
<evidence type="ECO:0000256" key="2">
    <source>
        <dbReference type="ARBA" id="ARBA00023015"/>
    </source>
</evidence>
<dbReference type="InterPro" id="IPR036390">
    <property type="entry name" value="WH_DNA-bd_sf"/>
</dbReference>
<protein>
    <submittedName>
        <fullName evidence="6">LysR family transcriptional regulator</fullName>
    </submittedName>
</protein>
<gene>
    <name evidence="6" type="ORF">FYJ35_12605</name>
</gene>
<keyword evidence="7" id="KW-1185">Reference proteome</keyword>
<keyword evidence="4" id="KW-0804">Transcription</keyword>
<evidence type="ECO:0000256" key="4">
    <source>
        <dbReference type="ARBA" id="ARBA00023163"/>
    </source>
</evidence>
<evidence type="ECO:0000313" key="6">
    <source>
        <dbReference type="EMBL" id="MSS15860.1"/>
    </source>
</evidence>
<evidence type="ECO:0000259" key="5">
    <source>
        <dbReference type="PROSITE" id="PS50931"/>
    </source>
</evidence>
<dbReference type="Pfam" id="PF03466">
    <property type="entry name" value="LysR_substrate"/>
    <property type="match status" value="1"/>
</dbReference>
<dbReference type="InterPro" id="IPR005119">
    <property type="entry name" value="LysR_subst-bd"/>
</dbReference>
<comment type="caution">
    <text evidence="6">The sequence shown here is derived from an EMBL/GenBank/DDBJ whole genome shotgun (WGS) entry which is preliminary data.</text>
</comment>
<dbReference type="GO" id="GO:0003677">
    <property type="term" value="F:DNA binding"/>
    <property type="evidence" value="ECO:0007669"/>
    <property type="project" value="UniProtKB-KW"/>
</dbReference>
<reference evidence="6 7" key="1">
    <citation type="submission" date="2019-08" db="EMBL/GenBank/DDBJ databases">
        <title>In-depth cultivation of the pig gut microbiome towards novel bacterial diversity and tailored functional studies.</title>
        <authorList>
            <person name="Wylensek D."/>
            <person name="Hitch T.C.A."/>
            <person name="Clavel T."/>
        </authorList>
    </citation>
    <scope>NUCLEOTIDE SEQUENCE [LARGE SCALE GENOMIC DNA]</scope>
    <source>
        <strain evidence="6 7">Oil+RF-744-WCA-WT-11</strain>
    </source>
</reference>
<dbReference type="PROSITE" id="PS50931">
    <property type="entry name" value="HTH_LYSR"/>
    <property type="match status" value="1"/>
</dbReference>
<dbReference type="EMBL" id="VULZ01000016">
    <property type="protein sequence ID" value="MSS15860.1"/>
    <property type="molecule type" value="Genomic_DNA"/>
</dbReference>
<proteinExistence type="inferred from homology"/>
<accession>A0A6L5X6G5</accession>
<feature type="domain" description="HTH lysR-type" evidence="5">
    <location>
        <begin position="27"/>
        <end position="77"/>
    </location>
</feature>
<keyword evidence="2" id="KW-0805">Transcription regulation</keyword>
<organism evidence="6 7">
    <name type="scientific">Porcincola intestinalis</name>
    <dbReference type="NCBI Taxonomy" id="2606632"/>
    <lineage>
        <taxon>Bacteria</taxon>
        <taxon>Bacillati</taxon>
        <taxon>Bacillota</taxon>
        <taxon>Clostridia</taxon>
        <taxon>Lachnospirales</taxon>
        <taxon>Lachnospiraceae</taxon>
        <taxon>Porcincola</taxon>
    </lineage>
</organism>
<dbReference type="Gene3D" id="1.10.10.10">
    <property type="entry name" value="Winged helix-like DNA-binding domain superfamily/Winged helix DNA-binding domain"/>
    <property type="match status" value="1"/>
</dbReference>
<evidence type="ECO:0000256" key="3">
    <source>
        <dbReference type="ARBA" id="ARBA00023125"/>
    </source>
</evidence>
<dbReference type="AlphaFoldDB" id="A0A6L5X6G5"/>
<dbReference type="Gene3D" id="3.40.190.290">
    <property type="match status" value="1"/>
</dbReference>
<dbReference type="SUPFAM" id="SSF53850">
    <property type="entry name" value="Periplasmic binding protein-like II"/>
    <property type="match status" value="1"/>
</dbReference>